<feature type="transmembrane region" description="Helical" evidence="10">
    <location>
        <begin position="328"/>
        <end position="350"/>
    </location>
</feature>
<dbReference type="GO" id="GO:0004984">
    <property type="term" value="F:olfactory receptor activity"/>
    <property type="evidence" value="ECO:0007669"/>
    <property type="project" value="InterPro"/>
</dbReference>
<dbReference type="SUPFAM" id="SSF81321">
    <property type="entry name" value="Family A G protein-coupled receptor-like"/>
    <property type="match status" value="1"/>
</dbReference>
<organism evidence="12">
    <name type="scientific">Castor canadensis</name>
    <name type="common">American beaver</name>
    <dbReference type="NCBI Taxonomy" id="51338"/>
    <lineage>
        <taxon>Eukaryota</taxon>
        <taxon>Metazoa</taxon>
        <taxon>Chordata</taxon>
        <taxon>Craniata</taxon>
        <taxon>Vertebrata</taxon>
        <taxon>Euteleostomi</taxon>
        <taxon>Mammalia</taxon>
        <taxon>Eutheria</taxon>
        <taxon>Euarchontoglires</taxon>
        <taxon>Glires</taxon>
        <taxon>Rodentia</taxon>
        <taxon>Castorimorpha</taxon>
        <taxon>Castoridae</taxon>
        <taxon>Castor</taxon>
    </lineage>
</organism>
<feature type="transmembrane region" description="Helical" evidence="10">
    <location>
        <begin position="271"/>
        <end position="293"/>
    </location>
</feature>
<dbReference type="OrthoDB" id="5967898at2759"/>
<dbReference type="PANTHER" id="PTHR48001">
    <property type="entry name" value="OLFACTORY RECEPTOR"/>
    <property type="match status" value="1"/>
</dbReference>
<evidence type="ECO:0000256" key="4">
    <source>
        <dbReference type="ARBA" id="ARBA00022989"/>
    </source>
</evidence>
<dbReference type="Pfam" id="PF13853">
    <property type="entry name" value="7tm_4"/>
    <property type="match status" value="1"/>
</dbReference>
<keyword evidence="2" id="KW-1003">Cell membrane</keyword>
<evidence type="ECO:0000256" key="9">
    <source>
        <dbReference type="ARBA" id="ARBA00053672"/>
    </source>
</evidence>
<dbReference type="PRINTS" id="PR00245">
    <property type="entry name" value="OLFACTORYR"/>
</dbReference>
<sequence>MRPGLKQLRSEQAAMCVWPTWLANPRDTQEVVILLVPRTGVVGMRGHAGRNEEGPRGRQWLAYIWCGKTDQGVVAIACIPGNWDMKQEKSEFENSVGYKSKPAIQEPRGLRKEDHINFIFPIFLFQRCPRKIETQNLTPVPEFHLMGFSDDPELESVLFGLFLFMYLVTVFGNLFIILAVWSNSHLHTPMYFFLSNLSFTDICFISTMVPKVIIDVQTHSRVISYVGCLTQMSLFIMFACMDSMILTVMAYDRFVATCHLLNYPVIMNSRLCVSLVLLSFLVSFLEVQLHILVAMQITNFKNVEIANFFCDPSQVLDLPCTNTFVNNIFKYFIATVYGIFPISGIFFSYYKIVYSILRIPSSGRIYKAFSTCESHLSVVCLYFGTGLGVYVGSAVSHSPRNSAVASAMYTMVTPLLNPFIYSLRNRDITSALWRICNRII</sequence>
<evidence type="ECO:0000256" key="8">
    <source>
        <dbReference type="ARBA" id="ARBA00023224"/>
    </source>
</evidence>
<feature type="transmembrane region" description="Helical" evidence="10">
    <location>
        <begin position="193"/>
        <end position="214"/>
    </location>
</feature>
<evidence type="ECO:0000256" key="5">
    <source>
        <dbReference type="ARBA" id="ARBA00023040"/>
    </source>
</evidence>
<dbReference type="CDD" id="cd15234">
    <property type="entry name" value="7tmA_OR7-like"/>
    <property type="match status" value="1"/>
</dbReference>
<keyword evidence="6 10" id="KW-0472">Membrane</keyword>
<dbReference type="InterPro" id="IPR017452">
    <property type="entry name" value="GPCR_Rhodpsn_7TM"/>
</dbReference>
<dbReference type="GO" id="GO:0004930">
    <property type="term" value="F:G protein-coupled receptor activity"/>
    <property type="evidence" value="ECO:0007669"/>
    <property type="project" value="UniProtKB-KW"/>
</dbReference>
<dbReference type="InterPro" id="IPR000725">
    <property type="entry name" value="Olfact_rcpt"/>
</dbReference>
<evidence type="ECO:0000256" key="6">
    <source>
        <dbReference type="ARBA" id="ARBA00023136"/>
    </source>
</evidence>
<comment type="subcellular location">
    <subcellularLocation>
        <location evidence="1">Cell membrane</location>
        <topology evidence="1">Multi-pass membrane protein</topology>
    </subcellularLocation>
</comment>
<evidence type="ECO:0000256" key="3">
    <source>
        <dbReference type="ARBA" id="ARBA00022692"/>
    </source>
</evidence>
<dbReference type="GO" id="GO:0005886">
    <property type="term" value="C:plasma membrane"/>
    <property type="evidence" value="ECO:0007669"/>
    <property type="project" value="UniProtKB-SubCell"/>
</dbReference>
<dbReference type="FunFam" id="1.20.1070.10:FF:000015">
    <property type="entry name" value="Olfactory receptor"/>
    <property type="match status" value="1"/>
</dbReference>
<dbReference type="RefSeq" id="XP_020008455.1">
    <property type="nucleotide sequence ID" value="XM_020152866.1"/>
</dbReference>
<evidence type="ECO:0000256" key="2">
    <source>
        <dbReference type="ARBA" id="ARBA00022475"/>
    </source>
</evidence>
<evidence type="ECO:0000256" key="7">
    <source>
        <dbReference type="ARBA" id="ARBA00023170"/>
    </source>
</evidence>
<gene>
    <name evidence="12" type="primary">LOC109676466</name>
</gene>
<keyword evidence="5" id="KW-0297">G-protein coupled receptor</keyword>
<comment type="function">
    <text evidence="9">Possible taste receptor.</text>
</comment>
<feature type="transmembrane region" description="Helical" evidence="10">
    <location>
        <begin position="157"/>
        <end position="181"/>
    </location>
</feature>
<feature type="domain" description="G-protein coupled receptors family 1 profile" evidence="11">
    <location>
        <begin position="172"/>
        <end position="421"/>
    </location>
</feature>
<feature type="transmembrane region" description="Helical" evidence="10">
    <location>
        <begin position="403"/>
        <end position="423"/>
    </location>
</feature>
<keyword evidence="8" id="KW-0807">Transducer</keyword>
<protein>
    <submittedName>
        <fullName evidence="12">Olfactory receptor 18-like</fullName>
    </submittedName>
</protein>
<keyword evidence="3 10" id="KW-0812">Transmembrane</keyword>
<evidence type="ECO:0000256" key="10">
    <source>
        <dbReference type="SAM" id="Phobius"/>
    </source>
</evidence>
<feature type="transmembrane region" description="Helical" evidence="10">
    <location>
        <begin position="371"/>
        <end position="391"/>
    </location>
</feature>
<keyword evidence="7" id="KW-0675">Receptor</keyword>
<dbReference type="PROSITE" id="PS50262">
    <property type="entry name" value="G_PROTEIN_RECEP_F1_2"/>
    <property type="match status" value="1"/>
</dbReference>
<dbReference type="PRINTS" id="PR00237">
    <property type="entry name" value="GPCRRHODOPSN"/>
</dbReference>
<feature type="transmembrane region" description="Helical" evidence="10">
    <location>
        <begin position="234"/>
        <end position="251"/>
    </location>
</feature>
<dbReference type="AlphaFoldDB" id="A0A8B7TT55"/>
<dbReference type="Gene3D" id="1.20.1070.10">
    <property type="entry name" value="Rhodopsin 7-helix transmembrane proteins"/>
    <property type="match status" value="1"/>
</dbReference>
<evidence type="ECO:0000259" key="11">
    <source>
        <dbReference type="PROSITE" id="PS50262"/>
    </source>
</evidence>
<evidence type="ECO:0000256" key="1">
    <source>
        <dbReference type="ARBA" id="ARBA00004651"/>
    </source>
</evidence>
<proteinExistence type="predicted"/>
<evidence type="ECO:0000313" key="12">
    <source>
        <dbReference type="RefSeq" id="XP_020008455.1"/>
    </source>
</evidence>
<accession>A0A8B7TT55</accession>
<keyword evidence="4 10" id="KW-1133">Transmembrane helix</keyword>
<name>A0A8B7TT55_CASCN</name>
<reference evidence="12" key="1">
    <citation type="submission" date="2025-08" db="UniProtKB">
        <authorList>
            <consortium name="RefSeq"/>
        </authorList>
    </citation>
    <scope>IDENTIFICATION</scope>
    <source>
        <tissue evidence="12">Leukocyte</tissue>
    </source>
</reference>
<dbReference type="InterPro" id="IPR000276">
    <property type="entry name" value="GPCR_Rhodpsn"/>
</dbReference>
<dbReference type="KEGG" id="ccan:109676466"/>